<dbReference type="Gramene" id="HORVU.MOREX.r2.6HG0521780.1">
    <property type="protein sequence ID" value="HORVU.MOREX.r2.6HG0521780.1.CDS.1"/>
    <property type="gene ID" value="HORVU.MOREX.r2.6HG0521780"/>
</dbReference>
<keyword evidence="3" id="KW-1185">Reference proteome</keyword>
<reference evidence="3" key="1">
    <citation type="journal article" date="2012" name="Nature">
        <title>A physical, genetic and functional sequence assembly of the barley genome.</title>
        <authorList>
            <consortium name="The International Barley Genome Sequencing Consortium"/>
            <person name="Mayer K.F."/>
            <person name="Waugh R."/>
            <person name="Brown J.W."/>
            <person name="Schulman A."/>
            <person name="Langridge P."/>
            <person name="Platzer M."/>
            <person name="Fincher G.B."/>
            <person name="Muehlbauer G.J."/>
            <person name="Sato K."/>
            <person name="Close T.J."/>
            <person name="Wise R.P."/>
            <person name="Stein N."/>
        </authorList>
    </citation>
    <scope>NUCLEOTIDE SEQUENCE [LARGE SCALE GENOMIC DNA]</scope>
    <source>
        <strain evidence="3">cv. Morex</strain>
    </source>
</reference>
<accession>A0A8I6Y630</accession>
<dbReference type="Pfam" id="PF13966">
    <property type="entry name" value="zf-RVT"/>
    <property type="match status" value="1"/>
</dbReference>
<evidence type="ECO:0000313" key="3">
    <source>
        <dbReference type="Proteomes" id="UP000011116"/>
    </source>
</evidence>
<evidence type="ECO:0000313" key="2">
    <source>
        <dbReference type="EnsemblPlants" id="HORVU.MOREX.r3.6HG0628670.1.CDS1"/>
    </source>
</evidence>
<sequence length="215" mass="23318">MPSLPSPPTPRARRFRSGWCTRWASAMSWSRASPRTAMQRCLLMLPLVGMTSAATTDVLVLPLCEKKGVGSPPLLHTKRSRLGGEVLANNAFLWSSPAPLRVKFVWLLSLGRIHTRDVLLKKHIVELSGAGCPECGAALETPDHLIFGCPFVSAFWVAFGLDTEGCSTRGLHLFDASGAVGPASPHAFSVMCCSHLWNMRKAIVFRHESPSLAAS</sequence>
<name>A0A8I6Y630_HORVV</name>
<protein>
    <recommendedName>
        <fullName evidence="1">Reverse transcriptase zinc-binding domain-containing protein</fullName>
    </recommendedName>
</protein>
<dbReference type="EnsemblPlants" id="HORVU.MOREX.r3.6HG0628670.1">
    <property type="protein sequence ID" value="HORVU.MOREX.r3.6HG0628670.1.CDS1"/>
    <property type="gene ID" value="HORVU.MOREX.r3.6HG0628670"/>
</dbReference>
<proteinExistence type="predicted"/>
<reference evidence="2" key="3">
    <citation type="submission" date="2022-01" db="UniProtKB">
        <authorList>
            <consortium name="EnsemblPlants"/>
        </authorList>
    </citation>
    <scope>IDENTIFICATION</scope>
    <source>
        <strain evidence="2">subsp. vulgare</strain>
    </source>
</reference>
<dbReference type="AlphaFoldDB" id="A0A8I6Y630"/>
<organism evidence="2 3">
    <name type="scientific">Hordeum vulgare subsp. vulgare</name>
    <name type="common">Domesticated barley</name>
    <dbReference type="NCBI Taxonomy" id="112509"/>
    <lineage>
        <taxon>Eukaryota</taxon>
        <taxon>Viridiplantae</taxon>
        <taxon>Streptophyta</taxon>
        <taxon>Embryophyta</taxon>
        <taxon>Tracheophyta</taxon>
        <taxon>Spermatophyta</taxon>
        <taxon>Magnoliopsida</taxon>
        <taxon>Liliopsida</taxon>
        <taxon>Poales</taxon>
        <taxon>Poaceae</taxon>
        <taxon>BOP clade</taxon>
        <taxon>Pooideae</taxon>
        <taxon>Triticodae</taxon>
        <taxon>Triticeae</taxon>
        <taxon>Hordeinae</taxon>
        <taxon>Hordeum</taxon>
    </lineage>
</organism>
<feature type="domain" description="Reverse transcriptase zinc-binding" evidence="1">
    <location>
        <begin position="88"/>
        <end position="156"/>
    </location>
</feature>
<reference evidence="2" key="2">
    <citation type="submission" date="2020-10" db="EMBL/GenBank/DDBJ databases">
        <authorList>
            <person name="Scholz U."/>
            <person name="Mascher M."/>
            <person name="Fiebig A."/>
        </authorList>
    </citation>
    <scope>NUCLEOTIDE SEQUENCE [LARGE SCALE GENOMIC DNA]</scope>
    <source>
        <strain evidence="2">cv. Morex</strain>
    </source>
</reference>
<dbReference type="Gramene" id="HORVU.MOREX.r3.6HG0628670.1">
    <property type="protein sequence ID" value="HORVU.MOREX.r3.6HG0628670.1.CDS1"/>
    <property type="gene ID" value="HORVU.MOREX.r3.6HG0628670"/>
</dbReference>
<evidence type="ECO:0000259" key="1">
    <source>
        <dbReference type="Pfam" id="PF13966"/>
    </source>
</evidence>
<dbReference type="InterPro" id="IPR026960">
    <property type="entry name" value="RVT-Znf"/>
</dbReference>
<dbReference type="Proteomes" id="UP000011116">
    <property type="component" value="Chromosome 6H"/>
</dbReference>